<evidence type="ECO:0008006" key="3">
    <source>
        <dbReference type="Google" id="ProtNLM"/>
    </source>
</evidence>
<accession>A0A7L9FFR1</accession>
<sequence length="150" mass="16802">MPVQGPSLVASLVKGVVLLPLRELKPHESVDPLNLESVLHRLRRDQVLRRAVAIDSETRVVLDGHHRLKALELLGCQLVPCTLFDYRSGLIEVWSYPGAPRVSKEDVLYAALSGRLLPPKTSRHMVRAGSRYVHISEFEVEVNLPISSLR</sequence>
<proteinExistence type="predicted"/>
<organism evidence="1 2">
    <name type="scientific">Infirmifilum lucidum</name>
    <dbReference type="NCBI Taxonomy" id="2776706"/>
    <lineage>
        <taxon>Archaea</taxon>
        <taxon>Thermoproteota</taxon>
        <taxon>Thermoprotei</taxon>
        <taxon>Thermofilales</taxon>
        <taxon>Thermofilaceae</taxon>
        <taxon>Infirmifilum</taxon>
    </lineage>
</organism>
<dbReference type="InParanoid" id="A0A7L9FFR1"/>
<dbReference type="RefSeq" id="WP_192818602.1">
    <property type="nucleotide sequence ID" value="NZ_CP062310.1"/>
</dbReference>
<gene>
    <name evidence="1" type="ORF">IG193_07685</name>
</gene>
<keyword evidence="2" id="KW-1185">Reference proteome</keyword>
<dbReference type="AlphaFoldDB" id="A0A7L9FFR1"/>
<dbReference type="SUPFAM" id="SSF110849">
    <property type="entry name" value="ParB/Sulfiredoxin"/>
    <property type="match status" value="1"/>
</dbReference>
<dbReference type="GeneID" id="59149767"/>
<dbReference type="InterPro" id="IPR036086">
    <property type="entry name" value="ParB/Sulfiredoxin_sf"/>
</dbReference>
<dbReference type="EMBL" id="CP062310">
    <property type="protein sequence ID" value="QOJ78630.1"/>
    <property type="molecule type" value="Genomic_DNA"/>
</dbReference>
<name>A0A7L9FFR1_9CREN</name>
<reference evidence="1 2" key="1">
    <citation type="submission" date="2020-10" db="EMBL/GenBank/DDBJ databases">
        <title>Thermofilum lucidum 3507LT sp. nov. a novel member of Thermofilaceae family isolated from Chile hot spring, and proposal of description order Thermofilales.</title>
        <authorList>
            <person name="Zayulina K.S."/>
            <person name="Elcheninov A.G."/>
            <person name="Toshchakov S.V."/>
            <person name="Kublanov I.V."/>
        </authorList>
    </citation>
    <scope>NUCLEOTIDE SEQUENCE [LARGE SCALE GENOMIC DNA]</scope>
    <source>
        <strain evidence="1 2">3507LT</strain>
    </source>
</reference>
<evidence type="ECO:0000313" key="2">
    <source>
        <dbReference type="Proteomes" id="UP000594121"/>
    </source>
</evidence>
<dbReference type="Proteomes" id="UP000594121">
    <property type="component" value="Chromosome"/>
</dbReference>
<dbReference type="Gene3D" id="3.90.1530.10">
    <property type="entry name" value="Conserved hypothetical protein from pyrococcus furiosus pfu- 392566-001, ParB domain"/>
    <property type="match status" value="1"/>
</dbReference>
<protein>
    <recommendedName>
        <fullName evidence="3">Transcriptional regulator</fullName>
    </recommendedName>
</protein>
<dbReference type="KEGG" id="thel:IG193_07685"/>
<evidence type="ECO:0000313" key="1">
    <source>
        <dbReference type="EMBL" id="QOJ78630.1"/>
    </source>
</evidence>